<dbReference type="EnsemblBacteria" id="ABF90890">
    <property type="protein sequence ID" value="ABF90890"/>
    <property type="gene ID" value="MXAN_5592"/>
</dbReference>
<dbReference type="Gene3D" id="1.10.260.40">
    <property type="entry name" value="lambda repressor-like DNA-binding domains"/>
    <property type="match status" value="1"/>
</dbReference>
<dbReference type="CDD" id="cd00093">
    <property type="entry name" value="HTH_XRE"/>
    <property type="match status" value="1"/>
</dbReference>
<feature type="domain" description="Response regulatory" evidence="3">
    <location>
        <begin position="29"/>
        <end position="143"/>
    </location>
</feature>
<keyword evidence="6" id="KW-1185">Reference proteome</keyword>
<dbReference type="EMBL" id="CP000113">
    <property type="protein sequence ID" value="ABF90890.1"/>
    <property type="molecule type" value="Genomic_DNA"/>
</dbReference>
<keyword evidence="5" id="KW-0238">DNA-binding</keyword>
<dbReference type="STRING" id="246197.MXAN_5592"/>
<evidence type="ECO:0000313" key="5">
    <source>
        <dbReference type="EMBL" id="ABF90890.1"/>
    </source>
</evidence>
<dbReference type="Pfam" id="PF00072">
    <property type="entry name" value="Response_reg"/>
    <property type="match status" value="1"/>
</dbReference>
<feature type="modified residue" description="4-aspartylphosphate" evidence="2">
    <location>
        <position position="78"/>
    </location>
</feature>
<name>Q1D0U2_MYXXD</name>
<dbReference type="InterPro" id="IPR001789">
    <property type="entry name" value="Sig_transdc_resp-reg_receiver"/>
</dbReference>
<dbReference type="PANTHER" id="PTHR44591:SF3">
    <property type="entry name" value="RESPONSE REGULATORY DOMAIN-CONTAINING PROTEIN"/>
    <property type="match status" value="1"/>
</dbReference>
<dbReference type="AlphaFoldDB" id="Q1D0U2"/>
<dbReference type="InterPro" id="IPR011006">
    <property type="entry name" value="CheY-like_superfamily"/>
</dbReference>
<protein>
    <submittedName>
        <fullName evidence="5">DNA-binding response regulator</fullName>
    </submittedName>
</protein>
<evidence type="ECO:0000313" key="6">
    <source>
        <dbReference type="Proteomes" id="UP000002402"/>
    </source>
</evidence>
<feature type="domain" description="HTH cro/C1-type" evidence="4">
    <location>
        <begin position="164"/>
        <end position="218"/>
    </location>
</feature>
<dbReference type="GO" id="GO:0003677">
    <property type="term" value="F:DNA binding"/>
    <property type="evidence" value="ECO:0007669"/>
    <property type="project" value="UniProtKB-KW"/>
</dbReference>
<dbReference type="SMART" id="SM00530">
    <property type="entry name" value="HTH_XRE"/>
    <property type="match status" value="1"/>
</dbReference>
<dbReference type="InterPro" id="IPR010982">
    <property type="entry name" value="Lambda_DNA-bd_dom_sf"/>
</dbReference>
<dbReference type="SMART" id="SM00448">
    <property type="entry name" value="REC"/>
    <property type="match status" value="1"/>
</dbReference>
<dbReference type="SUPFAM" id="SSF47413">
    <property type="entry name" value="lambda repressor-like DNA-binding domains"/>
    <property type="match status" value="1"/>
</dbReference>
<dbReference type="PANTHER" id="PTHR44591">
    <property type="entry name" value="STRESS RESPONSE REGULATOR PROTEIN 1"/>
    <property type="match status" value="1"/>
</dbReference>
<dbReference type="PROSITE" id="PS50110">
    <property type="entry name" value="RESPONSE_REGULATORY"/>
    <property type="match status" value="1"/>
</dbReference>
<dbReference type="eggNOG" id="COG2204">
    <property type="taxonomic scope" value="Bacteria"/>
</dbReference>
<dbReference type="HOGENOM" id="CLU_000445_69_8_7"/>
<evidence type="ECO:0000259" key="4">
    <source>
        <dbReference type="PROSITE" id="PS50943"/>
    </source>
</evidence>
<evidence type="ECO:0000259" key="3">
    <source>
        <dbReference type="PROSITE" id="PS50110"/>
    </source>
</evidence>
<accession>Q1D0U2</accession>
<dbReference type="KEGG" id="mxa:MXAN_5592"/>
<dbReference type="Gene3D" id="3.40.50.2300">
    <property type="match status" value="1"/>
</dbReference>
<proteinExistence type="predicted"/>
<keyword evidence="1 2" id="KW-0597">Phosphoprotein</keyword>
<evidence type="ECO:0000256" key="2">
    <source>
        <dbReference type="PROSITE-ProRule" id="PRU00169"/>
    </source>
</evidence>
<dbReference type="InterPro" id="IPR001387">
    <property type="entry name" value="Cro/C1-type_HTH"/>
</dbReference>
<dbReference type="SUPFAM" id="SSF52172">
    <property type="entry name" value="CheY-like"/>
    <property type="match status" value="1"/>
</dbReference>
<dbReference type="GO" id="GO:0000160">
    <property type="term" value="P:phosphorelay signal transduction system"/>
    <property type="evidence" value="ECO:0007669"/>
    <property type="project" value="InterPro"/>
</dbReference>
<dbReference type="PROSITE" id="PS50943">
    <property type="entry name" value="HTH_CROC1"/>
    <property type="match status" value="1"/>
</dbReference>
<dbReference type="Pfam" id="PF01381">
    <property type="entry name" value="HTH_3"/>
    <property type="match status" value="1"/>
</dbReference>
<reference evidence="5 6" key="1">
    <citation type="journal article" date="2006" name="Proc. Natl. Acad. Sci. U.S.A.">
        <title>Evolution of sensory complexity recorded in a myxobacterial genome.</title>
        <authorList>
            <person name="Goldman B.S."/>
            <person name="Nierman W.C."/>
            <person name="Kaiser D."/>
            <person name="Slater S.C."/>
            <person name="Durkin A.S."/>
            <person name="Eisen J.A."/>
            <person name="Ronning C.M."/>
            <person name="Barbazuk W.B."/>
            <person name="Blanchard M."/>
            <person name="Field C."/>
            <person name="Halling C."/>
            <person name="Hinkle G."/>
            <person name="Iartchuk O."/>
            <person name="Kim H.S."/>
            <person name="Mackenzie C."/>
            <person name="Madupu R."/>
            <person name="Miller N."/>
            <person name="Shvartsbeyn A."/>
            <person name="Sullivan S.A."/>
            <person name="Vaudin M."/>
            <person name="Wiegand R."/>
            <person name="Kaplan H.B."/>
        </authorList>
    </citation>
    <scope>NUCLEOTIDE SEQUENCE [LARGE SCALE GENOMIC DNA]</scope>
    <source>
        <strain evidence="6">DK1622</strain>
    </source>
</reference>
<sequence>MVCRNHPRPPGVFRSHGTELQRGDAVQIRILVVDDEQDNCDYLKLVLTREGYEVVTTTDPTQTVEILRGSDFHLVILDMMMPQMSGTEVLEQIRKYDTDVAVIVATAYPTVDTAVASLKAQASDYVKKPMEPEQFITAVRNALQKKGLSQDPEADLHRAIGRTIRDARKTQELTLKQLARRTGLSVSLLSQIERAESSASISSLYKIASALQLRMGELFGDT</sequence>
<dbReference type="InterPro" id="IPR050595">
    <property type="entry name" value="Bact_response_regulator"/>
</dbReference>
<evidence type="ECO:0000256" key="1">
    <source>
        <dbReference type="ARBA" id="ARBA00022553"/>
    </source>
</evidence>
<dbReference type="Proteomes" id="UP000002402">
    <property type="component" value="Chromosome"/>
</dbReference>
<gene>
    <name evidence="5" type="ordered locus">MXAN_5592</name>
</gene>
<organism evidence="5 6">
    <name type="scientific">Myxococcus xanthus (strain DK1622)</name>
    <dbReference type="NCBI Taxonomy" id="246197"/>
    <lineage>
        <taxon>Bacteria</taxon>
        <taxon>Pseudomonadati</taxon>
        <taxon>Myxococcota</taxon>
        <taxon>Myxococcia</taxon>
        <taxon>Myxococcales</taxon>
        <taxon>Cystobacterineae</taxon>
        <taxon>Myxococcaceae</taxon>
        <taxon>Myxococcus</taxon>
    </lineage>
</organism>